<reference evidence="2 4" key="2">
    <citation type="submission" date="2016-02" db="EMBL/GenBank/DDBJ databases">
        <title>Complete Genome Sequence of Propionibacterium acidipropionici ATCC 55737.</title>
        <authorList>
            <person name="Luna Flores C.H."/>
            <person name="Nielsen L.K."/>
            <person name="Marcellin E."/>
        </authorList>
    </citation>
    <scope>NUCLEOTIDE SEQUENCE [LARGE SCALE GENOMIC DNA]</scope>
    <source>
        <strain evidence="2 4">ATCC 55737</strain>
    </source>
</reference>
<accession>A0AAC8YGT1</accession>
<keyword evidence="1" id="KW-1133">Transmembrane helix</keyword>
<evidence type="ECO:0000313" key="4">
    <source>
        <dbReference type="Proteomes" id="UP000075221"/>
    </source>
</evidence>
<feature type="transmembrane region" description="Helical" evidence="1">
    <location>
        <begin position="20"/>
        <end position="46"/>
    </location>
</feature>
<protein>
    <submittedName>
        <fullName evidence="2">Uncharacterized protein</fullName>
    </submittedName>
</protein>
<keyword evidence="5" id="KW-1185">Reference proteome</keyword>
<gene>
    <name evidence="3" type="ORF">A8L58_15295</name>
    <name evidence="2" type="ORF">AXH35_13840</name>
</gene>
<dbReference type="AlphaFoldDB" id="A0AAC8YGT1"/>
<proteinExistence type="predicted"/>
<evidence type="ECO:0000313" key="2">
    <source>
        <dbReference type="EMBL" id="AMS06363.1"/>
    </source>
</evidence>
<dbReference type="Proteomes" id="UP000075221">
    <property type="component" value="Chromosome"/>
</dbReference>
<evidence type="ECO:0000313" key="5">
    <source>
        <dbReference type="Proteomes" id="UP000178666"/>
    </source>
</evidence>
<keyword evidence="1" id="KW-0812">Transmembrane</keyword>
<dbReference type="RefSeq" id="WP_015069562.1">
    <property type="nucleotide sequence ID" value="NZ_CP014352.1"/>
</dbReference>
<organism evidence="2 4">
    <name type="scientific">Acidipropionibacterium acidipropionici</name>
    <dbReference type="NCBI Taxonomy" id="1748"/>
    <lineage>
        <taxon>Bacteria</taxon>
        <taxon>Bacillati</taxon>
        <taxon>Actinomycetota</taxon>
        <taxon>Actinomycetes</taxon>
        <taxon>Propionibacteriales</taxon>
        <taxon>Propionibacteriaceae</taxon>
        <taxon>Acidipropionibacterium</taxon>
    </lineage>
</organism>
<reference evidence="3 5" key="1">
    <citation type="journal article" date="2016" name="Plant Dis.">
        <title>Improved production of propionic acid using genome shuffling.</title>
        <authorList>
            <person name="Luna-Flores C.H."/>
            <person name="Palfreyman R.W."/>
            <person name="Kromer J.O."/>
            <person name="Nielsen L.K."/>
            <person name="Marcellin E."/>
        </authorList>
    </citation>
    <scope>NUCLEOTIDE SEQUENCE [LARGE SCALE GENOMIC DNA]</scope>
    <source>
        <strain evidence="3 5">F3E8</strain>
    </source>
</reference>
<sequence>MVNSMLDMMLGHWWRPLLDYYFAHFTWISIPLVAWLAVLVVSHLAVKDAEKSMRAALDGMPDAKKANGKTLTRRLEPVIRETASRHRWMPAGPGGIWIRRCDPDDLVEHMTHLPNYLLRFRDQHLGLATGQKRRGSKRRRSLAG</sequence>
<evidence type="ECO:0000313" key="3">
    <source>
        <dbReference type="EMBL" id="AOZ47814.1"/>
    </source>
</evidence>
<dbReference type="Proteomes" id="UP000178666">
    <property type="component" value="Chromosome"/>
</dbReference>
<keyword evidence="1" id="KW-0472">Membrane</keyword>
<dbReference type="EMBL" id="CP014352">
    <property type="protein sequence ID" value="AMS06363.1"/>
    <property type="molecule type" value="Genomic_DNA"/>
</dbReference>
<evidence type="ECO:0000256" key="1">
    <source>
        <dbReference type="SAM" id="Phobius"/>
    </source>
</evidence>
<dbReference type="EMBL" id="CP015970">
    <property type="protein sequence ID" value="AOZ47814.1"/>
    <property type="molecule type" value="Genomic_DNA"/>
</dbReference>
<name>A0AAC8YGT1_9ACTN</name>